<dbReference type="PANTHER" id="PTHR10353:SF29">
    <property type="entry name" value="BETA-GLUCOSIDASE 11"/>
    <property type="match status" value="1"/>
</dbReference>
<dbReference type="GO" id="GO:0005975">
    <property type="term" value="P:carbohydrate metabolic process"/>
    <property type="evidence" value="ECO:0007669"/>
    <property type="project" value="InterPro"/>
</dbReference>
<accession>A0A2U1PRM7</accession>
<evidence type="ECO:0000313" key="8">
    <source>
        <dbReference type="Proteomes" id="UP000245207"/>
    </source>
</evidence>
<evidence type="ECO:0000256" key="2">
    <source>
        <dbReference type="ARBA" id="ARBA00022729"/>
    </source>
</evidence>
<protein>
    <submittedName>
        <fullName evidence="7">Glycoside hydrolase family 1</fullName>
    </submittedName>
</protein>
<comment type="similarity">
    <text evidence="1 5">Belongs to the glycosyl hydrolase 1 family.</text>
</comment>
<evidence type="ECO:0000256" key="4">
    <source>
        <dbReference type="ARBA" id="ARBA00023180"/>
    </source>
</evidence>
<sequence length="525" mass="59371">MSNSVHTLLVILLMIILIGSYSIACVADEYRRDDFPTDFVFGSGTSAYQVEGAALEDGRTFSIWDTFAHSDPLFRFSDSDISGGCSGANGDVACDGYHKYKEDIQLMADTGLEAFRFSISWSRLIPNGRGPVNLKGLQFYNNFINELISHGIQPHVTLYHLDLPQILEDEYGGWLSKNAVKDYIAYADVCFREFGDRVLHWTTFNDANVFTLGGYDSGYTPPVRCSFPFGIINCTKGDSTYEPYLVAHHLLLAHASAVKMYREKYKQPMQDGFVGINLFAYWFEPYTNTLEDVEATQRANDFYLGWFLNPLVNGDYPDIMKKNAGNRIPSFTKLESDMIKGSFDFFGINHYNTLQIKDSPTSLEMDIRDFGADMAATLIYNGSLITPTELPVAPLGLQKLLNYLKKEYGNPPIYIHENGQVQPRNGTLMDFKRIEYLQAYIGAMLDAIRNGSNTRGYFVWSFLDLFEFLNGYNVGYGLYYVDLDDTNLARYPKLSAQWYTSFLKGNSITKDAIVLNLESKDSSSH</sequence>
<dbReference type="PANTHER" id="PTHR10353">
    <property type="entry name" value="GLYCOSYL HYDROLASE"/>
    <property type="match status" value="1"/>
</dbReference>
<dbReference type="FunFam" id="3.20.20.80:FF:000069">
    <property type="entry name" value="Beta-glucosidase 1"/>
    <property type="match status" value="1"/>
</dbReference>
<evidence type="ECO:0000256" key="3">
    <source>
        <dbReference type="ARBA" id="ARBA00022801"/>
    </source>
</evidence>
<evidence type="ECO:0000256" key="6">
    <source>
        <dbReference type="SAM" id="SignalP"/>
    </source>
</evidence>
<dbReference type="PROSITE" id="PS00653">
    <property type="entry name" value="GLYCOSYL_HYDROL_F1_2"/>
    <property type="match status" value="1"/>
</dbReference>
<dbReference type="EMBL" id="PKPP01000816">
    <property type="protein sequence ID" value="PWA88419.1"/>
    <property type="molecule type" value="Genomic_DNA"/>
</dbReference>
<dbReference type="AlphaFoldDB" id="A0A2U1PRM7"/>
<evidence type="ECO:0000256" key="1">
    <source>
        <dbReference type="ARBA" id="ARBA00010838"/>
    </source>
</evidence>
<dbReference type="Gene3D" id="3.20.20.80">
    <property type="entry name" value="Glycosidases"/>
    <property type="match status" value="1"/>
</dbReference>
<dbReference type="InterPro" id="IPR033132">
    <property type="entry name" value="GH_1_N_CS"/>
</dbReference>
<dbReference type="STRING" id="35608.A0A2U1PRM7"/>
<reference evidence="7 8" key="1">
    <citation type="journal article" date="2018" name="Mol. Plant">
        <title>The genome of Artemisia annua provides insight into the evolution of Asteraceae family and artemisinin biosynthesis.</title>
        <authorList>
            <person name="Shen Q."/>
            <person name="Zhang L."/>
            <person name="Liao Z."/>
            <person name="Wang S."/>
            <person name="Yan T."/>
            <person name="Shi P."/>
            <person name="Liu M."/>
            <person name="Fu X."/>
            <person name="Pan Q."/>
            <person name="Wang Y."/>
            <person name="Lv Z."/>
            <person name="Lu X."/>
            <person name="Zhang F."/>
            <person name="Jiang W."/>
            <person name="Ma Y."/>
            <person name="Chen M."/>
            <person name="Hao X."/>
            <person name="Li L."/>
            <person name="Tang Y."/>
            <person name="Lv G."/>
            <person name="Zhou Y."/>
            <person name="Sun X."/>
            <person name="Brodelius P.E."/>
            <person name="Rose J.K.C."/>
            <person name="Tang K."/>
        </authorList>
    </citation>
    <scope>NUCLEOTIDE SEQUENCE [LARGE SCALE GENOMIC DNA]</scope>
    <source>
        <strain evidence="8">cv. Huhao1</strain>
        <tissue evidence="7">Leaf</tissue>
    </source>
</reference>
<name>A0A2U1PRM7_ARTAN</name>
<feature type="chain" id="PRO_5015570755" evidence="6">
    <location>
        <begin position="21"/>
        <end position="525"/>
    </location>
</feature>
<dbReference type="PRINTS" id="PR00131">
    <property type="entry name" value="GLHYDRLASE1"/>
</dbReference>
<keyword evidence="3 7" id="KW-0378">Hydrolase</keyword>
<dbReference type="Pfam" id="PF00232">
    <property type="entry name" value="Glyco_hydro_1"/>
    <property type="match status" value="1"/>
</dbReference>
<dbReference type="OrthoDB" id="65569at2759"/>
<dbReference type="InterPro" id="IPR001360">
    <property type="entry name" value="Glyco_hydro_1"/>
</dbReference>
<keyword evidence="8" id="KW-1185">Reference proteome</keyword>
<dbReference type="InterPro" id="IPR017853">
    <property type="entry name" value="GH"/>
</dbReference>
<evidence type="ECO:0000313" key="7">
    <source>
        <dbReference type="EMBL" id="PWA88419.1"/>
    </source>
</evidence>
<dbReference type="SUPFAM" id="SSF51445">
    <property type="entry name" value="(Trans)glycosidases"/>
    <property type="match status" value="1"/>
</dbReference>
<keyword evidence="2 6" id="KW-0732">Signal</keyword>
<dbReference type="Proteomes" id="UP000245207">
    <property type="component" value="Unassembled WGS sequence"/>
</dbReference>
<evidence type="ECO:0000256" key="5">
    <source>
        <dbReference type="RuleBase" id="RU003690"/>
    </source>
</evidence>
<dbReference type="GO" id="GO:0008422">
    <property type="term" value="F:beta-glucosidase activity"/>
    <property type="evidence" value="ECO:0007669"/>
    <property type="project" value="TreeGrafter"/>
</dbReference>
<proteinExistence type="inferred from homology"/>
<keyword evidence="4" id="KW-0325">Glycoprotein</keyword>
<organism evidence="7 8">
    <name type="scientific">Artemisia annua</name>
    <name type="common">Sweet wormwood</name>
    <dbReference type="NCBI Taxonomy" id="35608"/>
    <lineage>
        <taxon>Eukaryota</taxon>
        <taxon>Viridiplantae</taxon>
        <taxon>Streptophyta</taxon>
        <taxon>Embryophyta</taxon>
        <taxon>Tracheophyta</taxon>
        <taxon>Spermatophyta</taxon>
        <taxon>Magnoliopsida</taxon>
        <taxon>eudicotyledons</taxon>
        <taxon>Gunneridae</taxon>
        <taxon>Pentapetalae</taxon>
        <taxon>asterids</taxon>
        <taxon>campanulids</taxon>
        <taxon>Asterales</taxon>
        <taxon>Asteraceae</taxon>
        <taxon>Asteroideae</taxon>
        <taxon>Anthemideae</taxon>
        <taxon>Artemisiinae</taxon>
        <taxon>Artemisia</taxon>
    </lineage>
</organism>
<gene>
    <name evidence="7" type="ORF">CTI12_AA121780</name>
</gene>
<comment type="caution">
    <text evidence="7">The sequence shown here is derived from an EMBL/GenBank/DDBJ whole genome shotgun (WGS) entry which is preliminary data.</text>
</comment>
<feature type="signal peptide" evidence="6">
    <location>
        <begin position="1"/>
        <end position="20"/>
    </location>
</feature>